<feature type="compositionally biased region" description="Basic and acidic residues" evidence="1">
    <location>
        <begin position="11"/>
        <end position="22"/>
    </location>
</feature>
<sequence>MSDLGVLEPMDLEKPDLSEEMKSSATSLSSAVLVLHLPRARARSGEGHRQAPLRP</sequence>
<reference evidence="2" key="1">
    <citation type="journal article" date="2023" name="GigaByte">
        <title>Genome assembly of the bearded iris, Iris pallida Lam.</title>
        <authorList>
            <person name="Bruccoleri R.E."/>
            <person name="Oakeley E.J."/>
            <person name="Faust A.M.E."/>
            <person name="Altorfer M."/>
            <person name="Dessus-Babus S."/>
            <person name="Burckhardt D."/>
            <person name="Oertli M."/>
            <person name="Naumann U."/>
            <person name="Petersen F."/>
            <person name="Wong J."/>
        </authorList>
    </citation>
    <scope>NUCLEOTIDE SEQUENCE</scope>
    <source>
        <strain evidence="2">GSM-AAB239-AS_SAM_17_03QT</strain>
    </source>
</reference>
<accession>A0AAX6G6A4</accession>
<protein>
    <submittedName>
        <fullName evidence="2">Uncharacterized protein</fullName>
    </submittedName>
</protein>
<dbReference type="EMBL" id="JANAVB010022309">
    <property type="protein sequence ID" value="KAJ6824286.1"/>
    <property type="molecule type" value="Genomic_DNA"/>
</dbReference>
<name>A0AAX6G6A4_IRIPA</name>
<feature type="region of interest" description="Disordered" evidence="1">
    <location>
        <begin position="1"/>
        <end position="28"/>
    </location>
</feature>
<organism evidence="2 3">
    <name type="scientific">Iris pallida</name>
    <name type="common">Sweet iris</name>
    <dbReference type="NCBI Taxonomy" id="29817"/>
    <lineage>
        <taxon>Eukaryota</taxon>
        <taxon>Viridiplantae</taxon>
        <taxon>Streptophyta</taxon>
        <taxon>Embryophyta</taxon>
        <taxon>Tracheophyta</taxon>
        <taxon>Spermatophyta</taxon>
        <taxon>Magnoliopsida</taxon>
        <taxon>Liliopsida</taxon>
        <taxon>Asparagales</taxon>
        <taxon>Iridaceae</taxon>
        <taxon>Iridoideae</taxon>
        <taxon>Irideae</taxon>
        <taxon>Iris</taxon>
    </lineage>
</organism>
<evidence type="ECO:0000256" key="1">
    <source>
        <dbReference type="SAM" id="MobiDB-lite"/>
    </source>
</evidence>
<keyword evidence="3" id="KW-1185">Reference proteome</keyword>
<comment type="caution">
    <text evidence="2">The sequence shown here is derived from an EMBL/GenBank/DDBJ whole genome shotgun (WGS) entry which is preliminary data.</text>
</comment>
<gene>
    <name evidence="2" type="ORF">M6B38_102495</name>
</gene>
<reference evidence="2" key="2">
    <citation type="submission" date="2023-04" db="EMBL/GenBank/DDBJ databases">
        <authorList>
            <person name="Bruccoleri R.E."/>
            <person name="Oakeley E.J."/>
            <person name="Faust A.-M."/>
            <person name="Dessus-Babus S."/>
            <person name="Altorfer M."/>
            <person name="Burckhardt D."/>
            <person name="Oertli M."/>
            <person name="Naumann U."/>
            <person name="Petersen F."/>
            <person name="Wong J."/>
        </authorList>
    </citation>
    <scope>NUCLEOTIDE SEQUENCE</scope>
    <source>
        <strain evidence="2">GSM-AAB239-AS_SAM_17_03QT</strain>
        <tissue evidence="2">Leaf</tissue>
    </source>
</reference>
<dbReference type="Proteomes" id="UP001140949">
    <property type="component" value="Unassembled WGS sequence"/>
</dbReference>
<evidence type="ECO:0000313" key="3">
    <source>
        <dbReference type="Proteomes" id="UP001140949"/>
    </source>
</evidence>
<evidence type="ECO:0000313" key="2">
    <source>
        <dbReference type="EMBL" id="KAJ6824286.1"/>
    </source>
</evidence>
<dbReference type="AlphaFoldDB" id="A0AAX6G6A4"/>
<proteinExistence type="predicted"/>